<proteinExistence type="predicted"/>
<reference evidence="1" key="1">
    <citation type="submission" date="2021-03" db="EMBL/GenBank/DDBJ databases">
        <authorList>
            <person name="Tran Van P."/>
        </authorList>
    </citation>
    <scope>NUCLEOTIDE SEQUENCE</scope>
</reference>
<organism evidence="1 2">
    <name type="scientific">Timema podura</name>
    <name type="common">Walking stick</name>
    <dbReference type="NCBI Taxonomy" id="61482"/>
    <lineage>
        <taxon>Eukaryota</taxon>
        <taxon>Metazoa</taxon>
        <taxon>Ecdysozoa</taxon>
        <taxon>Arthropoda</taxon>
        <taxon>Hexapoda</taxon>
        <taxon>Insecta</taxon>
        <taxon>Pterygota</taxon>
        <taxon>Neoptera</taxon>
        <taxon>Polyneoptera</taxon>
        <taxon>Phasmatodea</taxon>
        <taxon>Timematodea</taxon>
        <taxon>Timematoidea</taxon>
        <taxon>Timematidae</taxon>
        <taxon>Timema</taxon>
    </lineage>
</organism>
<comment type="caution">
    <text evidence="1">The sequence shown here is derived from an EMBL/GenBank/DDBJ whole genome shotgun (WGS) entry which is preliminary data.</text>
</comment>
<name>A0ABN7PAC3_TIMPD</name>
<evidence type="ECO:0000313" key="2">
    <source>
        <dbReference type="Proteomes" id="UP001153148"/>
    </source>
</evidence>
<accession>A0ABN7PAC3</accession>
<sequence length="192" mass="21438">MKLLRSSTISPESLVENIEKSIKSSVSNTHKVVTQKQIRHLAQRGADSDKFLAKYEELKSKNVDCLGSYISLLSKISEDKKLREFLDKNAKQPCSDSSLSKISACNSTQLSDTKEVDITPEELTAGARPPIAVFVNNQLRGWLALCALLVFPLAIAAKCTSYHKSRSFKNNISIIFEKEPNTHTFILLPRLE</sequence>
<evidence type="ECO:0000313" key="1">
    <source>
        <dbReference type="EMBL" id="CAG2062533.1"/>
    </source>
</evidence>
<protein>
    <submittedName>
        <fullName evidence="1">Uncharacterized protein</fullName>
    </submittedName>
</protein>
<keyword evidence="2" id="KW-1185">Reference proteome</keyword>
<dbReference type="Proteomes" id="UP001153148">
    <property type="component" value="Unassembled WGS sequence"/>
</dbReference>
<gene>
    <name evidence="1" type="ORF">TPAB3V08_LOCUS9484</name>
</gene>
<dbReference type="EMBL" id="CAJPIN010020826">
    <property type="protein sequence ID" value="CAG2062533.1"/>
    <property type="molecule type" value="Genomic_DNA"/>
</dbReference>